<dbReference type="EMBL" id="FXAZ01000001">
    <property type="protein sequence ID" value="SMG27769.1"/>
    <property type="molecule type" value="Genomic_DNA"/>
</dbReference>
<reference evidence="1 2" key="1">
    <citation type="submission" date="2017-04" db="EMBL/GenBank/DDBJ databases">
        <authorList>
            <person name="Afonso C.L."/>
            <person name="Miller P.J."/>
            <person name="Scott M.A."/>
            <person name="Spackman E."/>
            <person name="Goraichik I."/>
            <person name="Dimitrov K.M."/>
            <person name="Suarez D.L."/>
            <person name="Swayne D.E."/>
        </authorList>
    </citation>
    <scope>NUCLEOTIDE SEQUENCE [LARGE SCALE GENOMIC DNA]</scope>
    <source>
        <strain evidence="1 2">11</strain>
    </source>
</reference>
<accession>A0A1X7JIU7</accession>
<dbReference type="InterPro" id="IPR010994">
    <property type="entry name" value="RuvA_2-like"/>
</dbReference>
<proteinExistence type="predicted"/>
<keyword evidence="2" id="KW-1185">Reference proteome</keyword>
<name>A0A1X7JIU7_9BACL</name>
<dbReference type="RefSeq" id="WP_085493738.1">
    <property type="nucleotide sequence ID" value="NZ_FXAZ01000001.1"/>
</dbReference>
<dbReference type="Gene3D" id="3.20.20.140">
    <property type="entry name" value="Metal-dependent hydrolases"/>
    <property type="match status" value="1"/>
</dbReference>
<evidence type="ECO:0000313" key="1">
    <source>
        <dbReference type="EMBL" id="SMG27769.1"/>
    </source>
</evidence>
<protein>
    <submittedName>
        <fullName evidence="1">TIGR00375 family protein</fullName>
    </submittedName>
</protein>
<dbReference type="InterPro" id="IPR016195">
    <property type="entry name" value="Pol/histidinol_Pase-like"/>
</dbReference>
<gene>
    <name evidence="1" type="ORF">SAMN06295960_1619</name>
</gene>
<dbReference type="SUPFAM" id="SSF89550">
    <property type="entry name" value="PHP domain-like"/>
    <property type="match status" value="1"/>
</dbReference>
<dbReference type="OrthoDB" id="9810135at2"/>
<dbReference type="PANTHER" id="PTHR40084:SF1">
    <property type="entry name" value="PHOSPHOTRANSFERASE"/>
    <property type="match status" value="1"/>
</dbReference>
<organism evidence="1 2">
    <name type="scientific">Paenibacillus aquistagni</name>
    <dbReference type="NCBI Taxonomy" id="1852522"/>
    <lineage>
        <taxon>Bacteria</taxon>
        <taxon>Bacillati</taxon>
        <taxon>Bacillota</taxon>
        <taxon>Bacilli</taxon>
        <taxon>Bacillales</taxon>
        <taxon>Paenibacillaceae</taxon>
        <taxon>Paenibacillus</taxon>
    </lineage>
</organism>
<dbReference type="AlphaFoldDB" id="A0A1X7JIU7"/>
<sequence>MSNHPTTHIEQQSPSLYYGDFHIHIGATSEGRPVKMSGSRSLTFENIAHEAADKKGLHLIGIIDCHAPGVQKDIEDLLLAGEMTEHPDGGIRYKNTTIMLGAEIEVREGSGSAHVLCYMPSFYAMKHFSQWMSAHIRNMSLSTQRIYVDARTLQAETMSHGGLFIPAHIFTPHKSIFGSCTKEMASILDLDSVDGVELGLSADTCMAERLSELDRFSFLTNSDAHSLNKIAREYNALVLHDASFKEWSMALRDQQGCRIAANYGLNPQLGKYHRTTCLNGHLLAHEEAQQAALNPAWERSFRCLVCGSKRLVRGVHDRIEAIADRSEDLAKVASQQRPPYHYQIPLEYIPGIGSKTLEKLLAVFHTEMNVLHQATVEQLRDVIGSELAERLHAARSGEVKIQSGGGGIYGRIERG</sequence>
<dbReference type="SUPFAM" id="SSF47781">
    <property type="entry name" value="RuvA domain 2-like"/>
    <property type="match status" value="1"/>
</dbReference>
<dbReference type="Gene3D" id="1.10.150.20">
    <property type="entry name" value="5' to 3' exonuclease, C-terminal subdomain"/>
    <property type="match status" value="1"/>
</dbReference>
<dbReference type="CDD" id="cd19067">
    <property type="entry name" value="PfuEndoQ-like"/>
    <property type="match status" value="1"/>
</dbReference>
<dbReference type="PANTHER" id="PTHR40084">
    <property type="entry name" value="PHOSPHOHYDROLASE, PHP FAMILY"/>
    <property type="match status" value="1"/>
</dbReference>
<dbReference type="STRING" id="1852522.SAMN06295960_1619"/>
<evidence type="ECO:0000313" key="2">
    <source>
        <dbReference type="Proteomes" id="UP000193834"/>
    </source>
</evidence>
<dbReference type="Proteomes" id="UP000193834">
    <property type="component" value="Unassembled WGS sequence"/>
</dbReference>